<dbReference type="Gene3D" id="3.40.50.10190">
    <property type="entry name" value="BRCT domain"/>
    <property type="match status" value="1"/>
</dbReference>
<name>A0A8H7VHR1_9FUNG</name>
<feature type="region of interest" description="Disordered" evidence="1">
    <location>
        <begin position="249"/>
        <end position="280"/>
    </location>
</feature>
<comment type="caution">
    <text evidence="3">The sequence shown here is derived from an EMBL/GenBank/DDBJ whole genome shotgun (WGS) entry which is preliminary data.</text>
</comment>
<organism evidence="3 4">
    <name type="scientific">Mucor plumbeus</name>
    <dbReference type="NCBI Taxonomy" id="97098"/>
    <lineage>
        <taxon>Eukaryota</taxon>
        <taxon>Fungi</taxon>
        <taxon>Fungi incertae sedis</taxon>
        <taxon>Mucoromycota</taxon>
        <taxon>Mucoromycotina</taxon>
        <taxon>Mucoromycetes</taxon>
        <taxon>Mucorales</taxon>
        <taxon>Mucorineae</taxon>
        <taxon>Mucoraceae</taxon>
        <taxon>Mucor</taxon>
    </lineage>
</organism>
<dbReference type="InterPro" id="IPR001357">
    <property type="entry name" value="BRCT_dom"/>
</dbReference>
<protein>
    <recommendedName>
        <fullName evidence="2">BRCT domain-containing protein</fullName>
    </recommendedName>
</protein>
<dbReference type="AlphaFoldDB" id="A0A8H7VHR1"/>
<dbReference type="OrthoDB" id="2279377at2759"/>
<keyword evidence="4" id="KW-1185">Reference proteome</keyword>
<dbReference type="SMART" id="SM00292">
    <property type="entry name" value="BRCT"/>
    <property type="match status" value="1"/>
</dbReference>
<gene>
    <name evidence="3" type="ORF">INT46_004760</name>
</gene>
<dbReference type="InterPro" id="IPR036420">
    <property type="entry name" value="BRCT_dom_sf"/>
</dbReference>
<dbReference type="Proteomes" id="UP000650833">
    <property type="component" value="Unassembled WGS sequence"/>
</dbReference>
<reference evidence="3" key="1">
    <citation type="submission" date="2020-12" db="EMBL/GenBank/DDBJ databases">
        <title>Metabolic potential, ecology and presence of endohyphal bacteria is reflected in genomic diversity of Mucoromycotina.</title>
        <authorList>
            <person name="Muszewska A."/>
            <person name="Okrasinska A."/>
            <person name="Steczkiewicz K."/>
            <person name="Drgas O."/>
            <person name="Orlowska M."/>
            <person name="Perlinska-Lenart U."/>
            <person name="Aleksandrzak-Piekarczyk T."/>
            <person name="Szatraj K."/>
            <person name="Zielenkiewicz U."/>
            <person name="Pilsyk S."/>
            <person name="Malc E."/>
            <person name="Mieczkowski P."/>
            <person name="Kruszewska J.S."/>
            <person name="Biernat P."/>
            <person name="Pawlowska J."/>
        </authorList>
    </citation>
    <scope>NUCLEOTIDE SEQUENCE</scope>
    <source>
        <strain evidence="3">CBS 226.32</strain>
    </source>
</reference>
<dbReference type="EMBL" id="JAEPRC010000017">
    <property type="protein sequence ID" value="KAG2214959.1"/>
    <property type="molecule type" value="Genomic_DNA"/>
</dbReference>
<feature type="compositionally biased region" description="Polar residues" evidence="1">
    <location>
        <begin position="341"/>
        <end position="368"/>
    </location>
</feature>
<feature type="region of interest" description="Disordered" evidence="1">
    <location>
        <begin position="330"/>
        <end position="374"/>
    </location>
</feature>
<feature type="domain" description="BRCT" evidence="2">
    <location>
        <begin position="51"/>
        <end position="141"/>
    </location>
</feature>
<dbReference type="PROSITE" id="PS50172">
    <property type="entry name" value="BRCT"/>
    <property type="match status" value="1"/>
</dbReference>
<feature type="region of interest" description="Disordered" evidence="1">
    <location>
        <begin position="175"/>
        <end position="227"/>
    </location>
</feature>
<evidence type="ECO:0000256" key="1">
    <source>
        <dbReference type="SAM" id="MobiDB-lite"/>
    </source>
</evidence>
<feature type="compositionally biased region" description="Low complexity" evidence="1">
    <location>
        <begin position="249"/>
        <end position="266"/>
    </location>
</feature>
<feature type="compositionally biased region" description="Polar residues" evidence="1">
    <location>
        <begin position="181"/>
        <end position="208"/>
    </location>
</feature>
<evidence type="ECO:0000313" key="4">
    <source>
        <dbReference type="Proteomes" id="UP000650833"/>
    </source>
</evidence>
<proteinExistence type="predicted"/>
<evidence type="ECO:0000259" key="2">
    <source>
        <dbReference type="PROSITE" id="PS50172"/>
    </source>
</evidence>
<sequence length="374" mass="42423">MDSISCTHDSFNFKRTEKSVKKVNKVKQKAKRRVIIEEEDDALVEDIDTTDLPIVLQNCTLYIHQSANRNRLKAIAEALGAVVRSDVTTSTTHVVIEPKGDPKLLKLIKQVLSKGITCASPQWLIDCYEKKEYCSATYYPYAMDMDAHILSSNPTDITPISNPFGTSFIDYDAEESKRANRGQTNLDGFITRTGNLPEITTESTPLENTRNEDEYSAPLDTQSNSTASYAPDLLDEQEEMAREFYYNSNGEVSNSSANNSASIETQQETEEELKEKRKQAEQRLLKAQQVIQQRIAQLKKEKREPPRAKKTLQSGFGERLKIWYGEQAVHQEDTRKRRVIQSATGNQPQPQQQRLSSTATSSRRQAQQAKRPKI</sequence>
<dbReference type="Pfam" id="PF00533">
    <property type="entry name" value="BRCT"/>
    <property type="match status" value="1"/>
</dbReference>
<dbReference type="SUPFAM" id="SSF52113">
    <property type="entry name" value="BRCT domain"/>
    <property type="match status" value="1"/>
</dbReference>
<evidence type="ECO:0000313" key="3">
    <source>
        <dbReference type="EMBL" id="KAG2214959.1"/>
    </source>
</evidence>
<accession>A0A8H7VHR1</accession>